<dbReference type="SUPFAM" id="SSF53335">
    <property type="entry name" value="S-adenosyl-L-methionine-dependent methyltransferases"/>
    <property type="match status" value="1"/>
</dbReference>
<comment type="catalytic activity">
    <reaction evidence="10 11">
        <text>uridine(2552) in 23S rRNA + S-adenosyl-L-methionine = 2'-O-methyluridine(2552) in 23S rRNA + S-adenosyl-L-homocysteine + H(+)</text>
        <dbReference type="Rhea" id="RHEA:42720"/>
        <dbReference type="Rhea" id="RHEA-COMP:10202"/>
        <dbReference type="Rhea" id="RHEA-COMP:10203"/>
        <dbReference type="ChEBI" id="CHEBI:15378"/>
        <dbReference type="ChEBI" id="CHEBI:57856"/>
        <dbReference type="ChEBI" id="CHEBI:59789"/>
        <dbReference type="ChEBI" id="CHEBI:65315"/>
        <dbReference type="ChEBI" id="CHEBI:74478"/>
        <dbReference type="EC" id="2.1.1.166"/>
    </reaction>
</comment>
<dbReference type="GO" id="GO:0008650">
    <property type="term" value="F:rRNA (uridine-2'-O-)-methyltransferase activity"/>
    <property type="evidence" value="ECO:0007669"/>
    <property type="project" value="UniProtKB-UniRule"/>
</dbReference>
<evidence type="ECO:0000256" key="1">
    <source>
        <dbReference type="ARBA" id="ARBA00022552"/>
    </source>
</evidence>
<dbReference type="HAMAP" id="MF_01547">
    <property type="entry name" value="RNA_methyltr_E"/>
    <property type="match status" value="1"/>
</dbReference>
<feature type="binding site" evidence="11">
    <location>
        <position position="121"/>
    </location>
    <ligand>
        <name>S-adenosyl-L-methionine</name>
        <dbReference type="ChEBI" id="CHEBI:59789"/>
    </ligand>
</feature>
<evidence type="ECO:0000313" key="15">
    <source>
        <dbReference type="Proteomes" id="UP000525329"/>
    </source>
</evidence>
<keyword evidence="2 11" id="KW-0489">Methyltransferase</keyword>
<comment type="subcellular location">
    <subcellularLocation>
        <location evidence="11">Cytoplasm</location>
    </subcellularLocation>
</comment>
<evidence type="ECO:0000256" key="4">
    <source>
        <dbReference type="ARBA" id="ARBA00022691"/>
    </source>
</evidence>
<dbReference type="PIRSF" id="PIRSF005461">
    <property type="entry name" value="23S_rRNA_mtase"/>
    <property type="match status" value="1"/>
</dbReference>
<dbReference type="InterPro" id="IPR015507">
    <property type="entry name" value="rRNA-MeTfrase_E"/>
</dbReference>
<dbReference type="InterPro" id="IPR002877">
    <property type="entry name" value="RNA_MeTrfase_FtsJ_dom"/>
</dbReference>
<feature type="binding site" evidence="11">
    <location>
        <position position="80"/>
    </location>
    <ligand>
        <name>S-adenosyl-L-methionine</name>
        <dbReference type="ChEBI" id="CHEBI:59789"/>
    </ligand>
</feature>
<evidence type="ECO:0000313" key="14">
    <source>
        <dbReference type="EMBL" id="NYT52350.1"/>
    </source>
</evidence>
<dbReference type="AlphaFoldDB" id="A0A853GBW8"/>
<feature type="binding site" evidence="11">
    <location>
        <position position="60"/>
    </location>
    <ligand>
        <name>S-adenosyl-L-methionine</name>
        <dbReference type="ChEBI" id="CHEBI:59789"/>
    </ligand>
</feature>
<evidence type="ECO:0000256" key="5">
    <source>
        <dbReference type="ARBA" id="ARBA00037569"/>
    </source>
</evidence>
<evidence type="ECO:0000256" key="10">
    <source>
        <dbReference type="ARBA" id="ARBA00048970"/>
    </source>
</evidence>
<dbReference type="InterPro" id="IPR050082">
    <property type="entry name" value="RNA_methyltr_RlmE"/>
</dbReference>
<dbReference type="Proteomes" id="UP000525329">
    <property type="component" value="Unassembled WGS sequence"/>
</dbReference>
<dbReference type="NCBIfam" id="NF008390">
    <property type="entry name" value="PRK11188.1"/>
    <property type="match status" value="1"/>
</dbReference>
<gene>
    <name evidence="11 14" type="primary">rlmE</name>
    <name evidence="11" type="synonym">ftsJ</name>
    <name evidence="11" type="synonym">rrmJ</name>
    <name evidence="14" type="ORF">H0A74_02055</name>
</gene>
<feature type="domain" description="Ribosomal RNA methyltransferase FtsJ" evidence="13">
    <location>
        <begin position="28"/>
        <end position="202"/>
    </location>
</feature>
<dbReference type="EMBL" id="JACCHU010000001">
    <property type="protein sequence ID" value="NYT52350.1"/>
    <property type="molecule type" value="Genomic_DNA"/>
</dbReference>
<reference evidence="14 15" key="1">
    <citation type="submission" date="2020-05" db="EMBL/GenBank/DDBJ databases">
        <title>Horizontal transmission and recombination maintain forever young bacterial symbiont genomes.</title>
        <authorList>
            <person name="Russell S.L."/>
            <person name="Pepper-Tunick E."/>
            <person name="Svedberg J."/>
            <person name="Byrne A."/>
            <person name="Ruelas Castillo J."/>
            <person name="Vollmers C."/>
            <person name="Beinart R.A."/>
            <person name="Corbett-Detig R."/>
        </authorList>
    </citation>
    <scope>NUCLEOTIDE SEQUENCE [LARGE SCALE GENOMIC DNA]</scope>
    <source>
        <strain evidence="14">Monterey_2004</strain>
    </source>
</reference>
<protein>
    <recommendedName>
        <fullName evidence="7 11">Ribosomal RNA large subunit methyltransferase E</fullName>
        <ecNumber evidence="6 11">2.1.1.166</ecNumber>
    </recommendedName>
    <alternativeName>
        <fullName evidence="9 11">23S rRNA Um2552 methyltransferase</fullName>
    </alternativeName>
    <alternativeName>
        <fullName evidence="8 11">rRNA (uridine-2'-O-)-methyltransferase</fullName>
    </alternativeName>
</protein>
<evidence type="ECO:0000256" key="7">
    <source>
        <dbReference type="ARBA" id="ARBA00041129"/>
    </source>
</evidence>
<comment type="caution">
    <text evidence="14">The sequence shown here is derived from an EMBL/GenBank/DDBJ whole genome shotgun (WGS) entry which is preliminary data.</text>
</comment>
<sequence length="210" mass="23440">MSKKGSSRRWIREHINDKFVKNAKKEGYRSRAVYKLIEVINKEKFIKPGNKVIDLGAAPGSWSQIAIKAVGKSGQVIANDILNIKPIDGIDFLQGDFTENSVYEALLSLTMNQKVNVVLSDIAPNMTGQPSVDIPKSMYLCELALDIAIKSLTPSGYFFVKVFQGDGFDRFVKSCRTSFSYVTIHKPKASRARSKEVYLLANKLKSAKLM</sequence>
<dbReference type="EC" id="2.1.1.166" evidence="6 11"/>
<accession>A0A853GBW8</accession>
<keyword evidence="1 11" id="KW-0698">rRNA processing</keyword>
<dbReference type="InterPro" id="IPR029063">
    <property type="entry name" value="SAM-dependent_MTases_sf"/>
</dbReference>
<feature type="active site" description="Proton acceptor" evidence="11 12">
    <location>
        <position position="161"/>
    </location>
</feature>
<proteinExistence type="inferred from homology"/>
<evidence type="ECO:0000256" key="3">
    <source>
        <dbReference type="ARBA" id="ARBA00022679"/>
    </source>
</evidence>
<keyword evidence="3 11" id="KW-0808">Transferase</keyword>
<evidence type="ECO:0000256" key="8">
    <source>
        <dbReference type="ARBA" id="ARBA00041995"/>
    </source>
</evidence>
<evidence type="ECO:0000256" key="6">
    <source>
        <dbReference type="ARBA" id="ARBA00038861"/>
    </source>
</evidence>
<dbReference type="PANTHER" id="PTHR10920">
    <property type="entry name" value="RIBOSOMAL RNA METHYLTRANSFERASE"/>
    <property type="match status" value="1"/>
</dbReference>
<feature type="binding site" evidence="11">
    <location>
        <position position="96"/>
    </location>
    <ligand>
        <name>S-adenosyl-L-methionine</name>
        <dbReference type="ChEBI" id="CHEBI:59789"/>
    </ligand>
</feature>
<keyword evidence="4 11" id="KW-0949">S-adenosyl-L-methionine</keyword>
<dbReference type="GO" id="GO:0005737">
    <property type="term" value="C:cytoplasm"/>
    <property type="evidence" value="ECO:0007669"/>
    <property type="project" value="UniProtKB-SubCell"/>
</dbReference>
<keyword evidence="11" id="KW-0963">Cytoplasm</keyword>
<dbReference type="Gene3D" id="3.40.50.150">
    <property type="entry name" value="Vaccinia Virus protein VP39"/>
    <property type="match status" value="1"/>
</dbReference>
<evidence type="ECO:0000256" key="11">
    <source>
        <dbReference type="HAMAP-Rule" id="MF_01547"/>
    </source>
</evidence>
<evidence type="ECO:0000259" key="13">
    <source>
        <dbReference type="Pfam" id="PF01728"/>
    </source>
</evidence>
<organism evidence="14 15">
    <name type="scientific">Candidatus Vesicomyosocius endoextente</name>
    <dbReference type="NCBI Taxonomy" id="2738853"/>
    <lineage>
        <taxon>Bacteria</taxon>
        <taxon>Pseudomonadati</taxon>
        <taxon>Pseudomonadota</taxon>
        <taxon>Gammaproteobacteria</taxon>
        <taxon>Candidatus Pseudothioglobaceae</taxon>
        <taxon>Candidatus Vesicomyidisocius</taxon>
    </lineage>
</organism>
<evidence type="ECO:0000256" key="12">
    <source>
        <dbReference type="PIRSR" id="PIRSR005461-1"/>
    </source>
</evidence>
<dbReference type="Pfam" id="PF01728">
    <property type="entry name" value="FtsJ"/>
    <property type="match status" value="1"/>
</dbReference>
<name>A0A853GBW8_9GAMM</name>
<dbReference type="FunFam" id="3.40.50.150:FF:000005">
    <property type="entry name" value="Ribosomal RNA large subunit methyltransferase E"/>
    <property type="match status" value="1"/>
</dbReference>
<comment type="function">
    <text evidence="5 11">Specifically methylates the uridine in position 2552 of 23S rRNA at the 2'-O position of the ribose in the fully assembled 50S ribosomal subunit.</text>
</comment>
<feature type="binding site" evidence="11">
    <location>
        <position position="62"/>
    </location>
    <ligand>
        <name>S-adenosyl-L-methionine</name>
        <dbReference type="ChEBI" id="CHEBI:59789"/>
    </ligand>
</feature>
<comment type="similarity">
    <text evidence="11">Belongs to the class I-like SAM-binding methyltransferase superfamily. RNA methyltransferase RlmE family.</text>
</comment>
<evidence type="ECO:0000256" key="9">
    <source>
        <dbReference type="ARBA" id="ARBA00042745"/>
    </source>
</evidence>
<dbReference type="PANTHER" id="PTHR10920:SF18">
    <property type="entry name" value="RRNA METHYLTRANSFERASE 2, MITOCHONDRIAL"/>
    <property type="match status" value="1"/>
</dbReference>
<evidence type="ECO:0000256" key="2">
    <source>
        <dbReference type="ARBA" id="ARBA00022603"/>
    </source>
</evidence>